<dbReference type="AlphaFoldDB" id="A0A6J6BHM9"/>
<organism evidence="3">
    <name type="scientific">freshwater metagenome</name>
    <dbReference type="NCBI Taxonomy" id="449393"/>
    <lineage>
        <taxon>unclassified sequences</taxon>
        <taxon>metagenomes</taxon>
        <taxon>ecological metagenomes</taxon>
    </lineage>
</organism>
<dbReference type="Gene3D" id="3.30.70.2390">
    <property type="match status" value="1"/>
</dbReference>
<feature type="transmembrane region" description="Helical" evidence="1">
    <location>
        <begin position="31"/>
        <end position="56"/>
    </location>
</feature>
<protein>
    <submittedName>
        <fullName evidence="3">Unannotated protein</fullName>
    </submittedName>
</protein>
<keyword evidence="1" id="KW-0472">Membrane</keyword>
<reference evidence="3" key="1">
    <citation type="submission" date="2020-05" db="EMBL/GenBank/DDBJ databases">
        <authorList>
            <person name="Chiriac C."/>
            <person name="Salcher M."/>
            <person name="Ghai R."/>
            <person name="Kavagutti S V."/>
        </authorList>
    </citation>
    <scope>NUCLEOTIDE SEQUENCE</scope>
</reference>
<keyword evidence="1" id="KW-1133">Transmembrane helix</keyword>
<feature type="domain" description="LytR/CpsA/Psr regulator C-terminal" evidence="2">
    <location>
        <begin position="94"/>
        <end position="181"/>
    </location>
</feature>
<dbReference type="InterPro" id="IPR027381">
    <property type="entry name" value="LytR/CpsA/Psr_C"/>
</dbReference>
<keyword evidence="1" id="KW-0812">Transmembrane</keyword>
<name>A0A6J6BHM9_9ZZZZ</name>
<evidence type="ECO:0000259" key="2">
    <source>
        <dbReference type="Pfam" id="PF13399"/>
    </source>
</evidence>
<accession>A0A6J6BHM9</accession>
<dbReference type="Pfam" id="PF13399">
    <property type="entry name" value="LytR_C"/>
    <property type="match status" value="1"/>
</dbReference>
<gene>
    <name evidence="3" type="ORF">UFOPK1413_00601</name>
</gene>
<sequence>MAKKPQDRFDDKSAYAGRAGAHRQPISRRPWWVTTLISLGVTAGLILAALAGVAVLDARNLKPIDISVLGITVAPAPEITGVDPTLLTEEERQQITITVLNGTTSTTLDEDVAAILTTQGWVNISTADAADSTIKISVVVYGPDKNLSLATSVAESLGIAAVKQSDSYPGATVTVLVGKDFVR</sequence>
<evidence type="ECO:0000313" key="3">
    <source>
        <dbReference type="EMBL" id="CAB4538335.1"/>
    </source>
</evidence>
<proteinExistence type="predicted"/>
<evidence type="ECO:0000256" key="1">
    <source>
        <dbReference type="SAM" id="Phobius"/>
    </source>
</evidence>
<dbReference type="EMBL" id="CAEZSG010000080">
    <property type="protein sequence ID" value="CAB4538335.1"/>
    <property type="molecule type" value="Genomic_DNA"/>
</dbReference>